<dbReference type="InterPro" id="IPR011037">
    <property type="entry name" value="Pyrv_Knase-like_insert_dom_sf"/>
</dbReference>
<protein>
    <submittedName>
        <fullName evidence="1">Uncharacterized protein</fullName>
    </submittedName>
</protein>
<comment type="caution">
    <text evidence="1">The sequence shown here is derived from an EMBL/GenBank/DDBJ whole genome shotgun (WGS) entry which is preliminary data.</text>
</comment>
<dbReference type="AlphaFoldDB" id="A0A8J1U570"/>
<proteinExistence type="predicted"/>
<dbReference type="SUPFAM" id="SSF141673">
    <property type="entry name" value="MOSC N-terminal domain-like"/>
    <property type="match status" value="1"/>
</dbReference>
<dbReference type="GO" id="GO:0003824">
    <property type="term" value="F:catalytic activity"/>
    <property type="evidence" value="ECO:0007669"/>
    <property type="project" value="InterPro"/>
</dbReference>
<dbReference type="SUPFAM" id="SSF50800">
    <property type="entry name" value="PK beta-barrel domain-like"/>
    <property type="match status" value="1"/>
</dbReference>
<organism evidence="1 2">
    <name type="scientific">Owenia fusiformis</name>
    <name type="common">Polychaete worm</name>
    <dbReference type="NCBI Taxonomy" id="6347"/>
    <lineage>
        <taxon>Eukaryota</taxon>
        <taxon>Metazoa</taxon>
        <taxon>Spiralia</taxon>
        <taxon>Lophotrochozoa</taxon>
        <taxon>Annelida</taxon>
        <taxon>Polychaeta</taxon>
        <taxon>Sedentaria</taxon>
        <taxon>Canalipalpata</taxon>
        <taxon>Sabellida</taxon>
        <taxon>Oweniida</taxon>
        <taxon>Oweniidae</taxon>
        <taxon>Owenia</taxon>
    </lineage>
</organism>
<dbReference type="OrthoDB" id="17255at2759"/>
<gene>
    <name evidence="1" type="ORF">OFUS_LOCUS16925</name>
</gene>
<dbReference type="InterPro" id="IPR005302">
    <property type="entry name" value="MoCF_Sase_C"/>
</dbReference>
<name>A0A8J1U570_OWEFU</name>
<dbReference type="Pfam" id="PF03476">
    <property type="entry name" value="MOSC_N"/>
    <property type="match status" value="1"/>
</dbReference>
<dbReference type="Pfam" id="PF03473">
    <property type="entry name" value="MOSC"/>
    <property type="match status" value="1"/>
</dbReference>
<accession>A0A8J1U570</accession>
<dbReference type="Proteomes" id="UP000749559">
    <property type="component" value="Unassembled WGS sequence"/>
</dbReference>
<dbReference type="PANTHER" id="PTHR14237:SF19">
    <property type="entry name" value="MITOCHONDRIAL AMIDOXIME REDUCING COMPONENT 1"/>
    <property type="match status" value="1"/>
</dbReference>
<dbReference type="EMBL" id="CAIIXF020000008">
    <property type="protein sequence ID" value="CAH1791886.1"/>
    <property type="molecule type" value="Genomic_DNA"/>
</dbReference>
<dbReference type="GO" id="GO:0030151">
    <property type="term" value="F:molybdenum ion binding"/>
    <property type="evidence" value="ECO:0007669"/>
    <property type="project" value="InterPro"/>
</dbReference>
<dbReference type="PANTHER" id="PTHR14237">
    <property type="entry name" value="MOLYBDOPTERIN COFACTOR SULFURASE MOSC"/>
    <property type="match status" value="1"/>
</dbReference>
<reference evidence="1" key="1">
    <citation type="submission" date="2022-03" db="EMBL/GenBank/DDBJ databases">
        <authorList>
            <person name="Martin C."/>
        </authorList>
    </citation>
    <scope>NUCLEOTIDE SEQUENCE</scope>
</reference>
<evidence type="ECO:0000313" key="1">
    <source>
        <dbReference type="EMBL" id="CAH1791886.1"/>
    </source>
</evidence>
<dbReference type="InterPro" id="IPR005303">
    <property type="entry name" value="MOCOS_middle"/>
</dbReference>
<sequence length="323" mass="36594">MFDIFCENVLFSALVSGSLVKLSALYLLHKNRIKNAPIVGKVAAIFVYPIKSCKGIKVEQAEVTWEGLKWNGIMDRHWMIMSAEGKTVTARTDPTLVLVEPSIHGDSMHLDAPGMPTIKVPTHPSIEGTTCYQVKIWDHFVRGVCCGQEAADWFSKYLNKPVRLLHLHPKLGTSTMLDGASKFDKWARPWDKVAFSDYCPYMFISEASLQDLNSRLENPVSMDRFRTNLIMSDVSKAYDEDTWRTAFIDDVHFTFLKEGTRCIFITIDPEKGEKDKAEQPLKMLRSYRLQPEVYGNSPCFGINMVPDSVGTIRVGDPIRAYTN</sequence>
<keyword evidence="2" id="KW-1185">Reference proteome</keyword>
<evidence type="ECO:0000313" key="2">
    <source>
        <dbReference type="Proteomes" id="UP000749559"/>
    </source>
</evidence>
<dbReference type="GO" id="GO:0030170">
    <property type="term" value="F:pyridoxal phosphate binding"/>
    <property type="evidence" value="ECO:0007669"/>
    <property type="project" value="InterPro"/>
</dbReference>
<dbReference type="PROSITE" id="PS51340">
    <property type="entry name" value="MOSC"/>
    <property type="match status" value="1"/>
</dbReference>